<feature type="region of interest" description="Disordered" evidence="2">
    <location>
        <begin position="285"/>
        <end position="322"/>
    </location>
</feature>
<keyword evidence="3" id="KW-0648">Protein biosynthesis</keyword>
<dbReference type="GO" id="GO:0005634">
    <property type="term" value="C:nucleus"/>
    <property type="evidence" value="ECO:0007669"/>
    <property type="project" value="TreeGrafter"/>
</dbReference>
<dbReference type="InterPro" id="IPR007991">
    <property type="entry name" value="RNA_pol_I_trans_ini_fac_RRN3"/>
</dbReference>
<proteinExistence type="inferred from homology"/>
<dbReference type="OrthoDB" id="26970at2759"/>
<dbReference type="GO" id="GO:0003743">
    <property type="term" value="F:translation initiation factor activity"/>
    <property type="evidence" value="ECO:0007669"/>
    <property type="project" value="UniProtKB-KW"/>
</dbReference>
<evidence type="ECO:0000313" key="3">
    <source>
        <dbReference type="EMBL" id="KZT62850.1"/>
    </source>
</evidence>
<dbReference type="InParanoid" id="A0A165K9D8"/>
<feature type="compositionally biased region" description="Acidic residues" evidence="2">
    <location>
        <begin position="285"/>
        <end position="301"/>
    </location>
</feature>
<feature type="compositionally biased region" description="Low complexity" evidence="2">
    <location>
        <begin position="686"/>
        <end position="708"/>
    </location>
</feature>
<dbReference type="EMBL" id="KV423914">
    <property type="protein sequence ID" value="KZT62850.1"/>
    <property type="molecule type" value="Genomic_DNA"/>
</dbReference>
<reference evidence="3 4" key="1">
    <citation type="journal article" date="2016" name="Mol. Biol. Evol.">
        <title>Comparative Genomics of Early-Diverging Mushroom-Forming Fungi Provides Insights into the Origins of Lignocellulose Decay Capabilities.</title>
        <authorList>
            <person name="Nagy L.G."/>
            <person name="Riley R."/>
            <person name="Tritt A."/>
            <person name="Adam C."/>
            <person name="Daum C."/>
            <person name="Floudas D."/>
            <person name="Sun H."/>
            <person name="Yadav J.S."/>
            <person name="Pangilinan J."/>
            <person name="Larsson K.H."/>
            <person name="Matsuura K."/>
            <person name="Barry K."/>
            <person name="Labutti K."/>
            <person name="Kuo R."/>
            <person name="Ohm R.A."/>
            <person name="Bhattacharya S.S."/>
            <person name="Shirouzu T."/>
            <person name="Yoshinaga Y."/>
            <person name="Martin F.M."/>
            <person name="Grigoriev I.V."/>
            <person name="Hibbett D.S."/>
        </authorList>
    </citation>
    <scope>NUCLEOTIDE SEQUENCE [LARGE SCALE GENOMIC DNA]</scope>
    <source>
        <strain evidence="3 4">HHB12733</strain>
    </source>
</reference>
<gene>
    <name evidence="3" type="ORF">CALCODRAFT_513754</name>
</gene>
<feature type="region of interest" description="Disordered" evidence="2">
    <location>
        <begin position="654"/>
        <end position="739"/>
    </location>
</feature>
<keyword evidence="3" id="KW-0396">Initiation factor</keyword>
<feature type="region of interest" description="Disordered" evidence="2">
    <location>
        <begin position="1"/>
        <end position="32"/>
    </location>
</feature>
<dbReference type="FunCoup" id="A0A165K9D8">
    <property type="interactions" value="464"/>
</dbReference>
<feature type="compositionally biased region" description="Basic residues" evidence="2">
    <location>
        <begin position="1"/>
        <end position="10"/>
    </location>
</feature>
<evidence type="ECO:0000256" key="1">
    <source>
        <dbReference type="ARBA" id="ARBA00010098"/>
    </source>
</evidence>
<feature type="compositionally biased region" description="Acidic residues" evidence="2">
    <location>
        <begin position="658"/>
        <end position="677"/>
    </location>
</feature>
<dbReference type="PANTHER" id="PTHR12790">
    <property type="entry name" value="TRANSCRIPTION INITIATION FACTOR IA RRN3"/>
    <property type="match status" value="1"/>
</dbReference>
<evidence type="ECO:0000256" key="2">
    <source>
        <dbReference type="SAM" id="MobiDB-lite"/>
    </source>
</evidence>
<organism evidence="3 4">
    <name type="scientific">Calocera cornea HHB12733</name>
    <dbReference type="NCBI Taxonomy" id="1353952"/>
    <lineage>
        <taxon>Eukaryota</taxon>
        <taxon>Fungi</taxon>
        <taxon>Dikarya</taxon>
        <taxon>Basidiomycota</taxon>
        <taxon>Agaricomycotina</taxon>
        <taxon>Dacrymycetes</taxon>
        <taxon>Dacrymycetales</taxon>
        <taxon>Dacrymycetaceae</taxon>
        <taxon>Calocera</taxon>
    </lineage>
</organism>
<dbReference type="AlphaFoldDB" id="A0A165K9D8"/>
<dbReference type="STRING" id="1353952.A0A165K9D8"/>
<dbReference type="GO" id="GO:0006361">
    <property type="term" value="P:transcription initiation at RNA polymerase I promoter"/>
    <property type="evidence" value="ECO:0007669"/>
    <property type="project" value="InterPro"/>
</dbReference>
<comment type="similarity">
    <text evidence="1">Belongs to the RRN3 family.</text>
</comment>
<accession>A0A165K9D8</accession>
<evidence type="ECO:0000313" key="4">
    <source>
        <dbReference type="Proteomes" id="UP000076842"/>
    </source>
</evidence>
<keyword evidence="4" id="KW-1185">Reference proteome</keyword>
<name>A0A165K9D8_9BASI</name>
<dbReference type="GO" id="GO:0001042">
    <property type="term" value="F:RNA polymerase I core binding"/>
    <property type="evidence" value="ECO:0007669"/>
    <property type="project" value="TreeGrafter"/>
</dbReference>
<dbReference type="Proteomes" id="UP000076842">
    <property type="component" value="Unassembled WGS sequence"/>
</dbReference>
<protein>
    <submittedName>
        <fullName evidence="3">RNA polymerase I-specific transcription initiation factor RRN3</fullName>
    </submittedName>
</protein>
<sequence>MEPPRKKPRRSMTAPDLASAAGSSPTKDSGLKRNASYRTHMYLTFVKNALAERRKGRNAPYEELVTQFSTASKPEFTTSLDQLRSWLDALSHVVSQFEKLYASLVDAVLSLPWSTADEQFVKSYIAFVGLLVSARPEYIGNILERNVQGFTYNSGLKAVENLAGDVTTSPMTRGTVYDRQHTLTTHLLSLIPTLPAALFPILSKHFPHKREPKHAQVTYIRNLLRISAYCPQLSGRILALVVERAVMIDVEVQIAYEDLEGAGQADADGVFELDPFDLVVGENAPEEEEAAEGEDDEEIDLSDISSEGGPEELGPEQATPESVKHAGIHAMVTKLDAILKLLFQYFERVGHPDVATPQSRSGSSTPTTLLSELPLLLSTEQRHRLQHGQFIHLLSIFDRTILPTFRTRYSQFLLFYFTSLDPSFADLFLGLLLKKALFDVNTTAVVRLASVSYVAGFVSRANCVNRENARRVVSLLCEFLGRRLDMDDEDTTDTRGEMFYAIAQAIMVIFCFRWRDLQEGGSADETSDAEDEEATALRAGLWMPELGVMQRAVTSPLNPLKYCFKHVVHQFAAVAKYTNFLYCHSIIEANRRSMMQSDDSPVSATPTRANPHLLARINITQAAHLDNFFPFDPYTLPATETYIEGLYRTWAQAKPDGFDDDETEGETEDEEEEEEPTSDPATKSRLLGAMSMGASSMLSNSWKSSSASEAEEATDDLGKSFGGLSISPVRRFMQPGRSE</sequence>
<dbReference type="PANTHER" id="PTHR12790:SF0">
    <property type="entry name" value="RNA POLYMERASE I-SPECIFIC TRANSCRIPTION INITIATION FACTOR RRN3-RELATED"/>
    <property type="match status" value="1"/>
</dbReference>
<dbReference type="GO" id="GO:0001181">
    <property type="term" value="F:RNA polymerase I general transcription initiation factor activity"/>
    <property type="evidence" value="ECO:0007669"/>
    <property type="project" value="InterPro"/>
</dbReference>
<dbReference type="Pfam" id="PF05327">
    <property type="entry name" value="RRN3"/>
    <property type="match status" value="1"/>
</dbReference>